<dbReference type="EMBL" id="LN679102">
    <property type="protein sequence ID" value="CEL58224.1"/>
    <property type="molecule type" value="Genomic_DNA"/>
</dbReference>
<evidence type="ECO:0000313" key="1">
    <source>
        <dbReference type="EMBL" id="CEL58224.1"/>
    </source>
</evidence>
<evidence type="ECO:0000313" key="2">
    <source>
        <dbReference type="Proteomes" id="UP000059188"/>
    </source>
</evidence>
<name>A0A0B7FMU5_THACB</name>
<dbReference type="AlphaFoldDB" id="A0A0B7FMU5"/>
<protein>
    <submittedName>
        <fullName evidence="1">Uncharacterized protein</fullName>
    </submittedName>
</protein>
<accession>A0A0B7FMU5</accession>
<gene>
    <name evidence="1" type="ORF">RSOLAG1IB_02970</name>
</gene>
<reference evidence="1 2" key="1">
    <citation type="submission" date="2014-11" db="EMBL/GenBank/DDBJ databases">
        <authorList>
            <person name="Wibberg Daniel"/>
        </authorList>
    </citation>
    <scope>NUCLEOTIDE SEQUENCE [LARGE SCALE GENOMIC DNA]</scope>
    <source>
        <strain evidence="1">Rhizoctonia solani AG1-IB 7/3/14</strain>
    </source>
</reference>
<keyword evidence="2" id="KW-1185">Reference proteome</keyword>
<proteinExistence type="predicted"/>
<organism evidence="1 2">
    <name type="scientific">Thanatephorus cucumeris (strain AG1-IB / isolate 7/3/14)</name>
    <name type="common">Lettuce bottom rot fungus</name>
    <name type="synonym">Rhizoctonia solani</name>
    <dbReference type="NCBI Taxonomy" id="1108050"/>
    <lineage>
        <taxon>Eukaryota</taxon>
        <taxon>Fungi</taxon>
        <taxon>Dikarya</taxon>
        <taxon>Basidiomycota</taxon>
        <taxon>Agaricomycotina</taxon>
        <taxon>Agaricomycetes</taxon>
        <taxon>Cantharellales</taxon>
        <taxon>Ceratobasidiaceae</taxon>
        <taxon>Rhizoctonia</taxon>
        <taxon>Rhizoctonia solani AG-1</taxon>
    </lineage>
</organism>
<sequence length="68" mass="7876">MAEYSVFSRVTRERGQDEQVSFGPVSIARCGFHWVLVKRAPRVSGLYRLSPGICNWQYPESVRPRKHP</sequence>
<dbReference type="Proteomes" id="UP000059188">
    <property type="component" value="Unassembled WGS sequence"/>
</dbReference>